<dbReference type="OrthoDB" id="4408248at2"/>
<dbReference type="InterPro" id="IPR003593">
    <property type="entry name" value="AAA+_ATPase"/>
</dbReference>
<dbReference type="InterPro" id="IPR003439">
    <property type="entry name" value="ABC_transporter-like_ATP-bd"/>
</dbReference>
<dbReference type="EMBL" id="QFFI01000001">
    <property type="protein sequence ID" value="PWG65863.1"/>
    <property type="molecule type" value="Genomic_DNA"/>
</dbReference>
<dbReference type="AlphaFoldDB" id="A0A2U2N9S8"/>
<feature type="domain" description="ABC transporter" evidence="3">
    <location>
        <begin position="3"/>
        <end position="203"/>
    </location>
</feature>
<name>A0A2U2N9S8_9GAMM</name>
<dbReference type="Gene3D" id="3.40.50.300">
    <property type="entry name" value="P-loop containing nucleotide triphosphate hydrolases"/>
    <property type="match status" value="1"/>
</dbReference>
<gene>
    <name evidence="4" type="ORF">DEM34_00960</name>
</gene>
<keyword evidence="2" id="KW-0067">ATP-binding</keyword>
<evidence type="ECO:0000259" key="3">
    <source>
        <dbReference type="PROSITE" id="PS50893"/>
    </source>
</evidence>
<dbReference type="SUPFAM" id="SSF52540">
    <property type="entry name" value="P-loop containing nucleoside triphosphate hydrolases"/>
    <property type="match status" value="1"/>
</dbReference>
<keyword evidence="1" id="KW-0547">Nucleotide-binding</keyword>
<organism evidence="4 5">
    <name type="scientific">Sediminicurvatus halobius</name>
    <dbReference type="NCBI Taxonomy" id="2182432"/>
    <lineage>
        <taxon>Bacteria</taxon>
        <taxon>Pseudomonadati</taxon>
        <taxon>Pseudomonadota</taxon>
        <taxon>Gammaproteobacteria</taxon>
        <taxon>Chromatiales</taxon>
        <taxon>Ectothiorhodospiraceae</taxon>
        <taxon>Sediminicurvatus</taxon>
    </lineage>
</organism>
<comment type="caution">
    <text evidence="4">The sequence shown here is derived from an EMBL/GenBank/DDBJ whole genome shotgun (WGS) entry which is preliminary data.</text>
</comment>
<dbReference type="Proteomes" id="UP000245474">
    <property type="component" value="Unassembled WGS sequence"/>
</dbReference>
<dbReference type="GO" id="GO:0016887">
    <property type="term" value="F:ATP hydrolysis activity"/>
    <property type="evidence" value="ECO:0007669"/>
    <property type="project" value="InterPro"/>
</dbReference>
<accession>A0A2U2N9S8</accession>
<dbReference type="PANTHER" id="PTHR43119:SF1">
    <property type="entry name" value="ABC TRANSPORTER DOMAIN-CONTAINING PROTEIN"/>
    <property type="match status" value="1"/>
</dbReference>
<dbReference type="RefSeq" id="WP_109675306.1">
    <property type="nucleotide sequence ID" value="NZ_CP086615.1"/>
</dbReference>
<dbReference type="PANTHER" id="PTHR43119">
    <property type="entry name" value="ABC TRANSPORT PROTEIN ATP-BINDING COMPONENT-RELATED"/>
    <property type="match status" value="1"/>
</dbReference>
<protein>
    <submittedName>
        <fullName evidence="4">ABC transporter</fullName>
    </submittedName>
</protein>
<dbReference type="InterPro" id="IPR017871">
    <property type="entry name" value="ABC_transporter-like_CS"/>
</dbReference>
<dbReference type="PROSITE" id="PS50893">
    <property type="entry name" value="ABC_TRANSPORTER_2"/>
    <property type="match status" value="1"/>
</dbReference>
<evidence type="ECO:0000313" key="4">
    <source>
        <dbReference type="EMBL" id="PWG65863.1"/>
    </source>
</evidence>
<evidence type="ECO:0000313" key="5">
    <source>
        <dbReference type="Proteomes" id="UP000245474"/>
    </source>
</evidence>
<dbReference type="PROSITE" id="PS00211">
    <property type="entry name" value="ABC_TRANSPORTER_1"/>
    <property type="match status" value="1"/>
</dbReference>
<reference evidence="4 5" key="1">
    <citation type="submission" date="2018-05" db="EMBL/GenBank/DDBJ databases">
        <title>Spiribacter halobius sp. nov., a moderately halophilic bacterium isolated from marine solar saltern.</title>
        <authorList>
            <person name="Zheng W.-S."/>
            <person name="Lu D.-C."/>
            <person name="Du Z.-J."/>
        </authorList>
    </citation>
    <scope>NUCLEOTIDE SEQUENCE [LARGE SCALE GENOMIC DNA]</scope>
    <source>
        <strain evidence="4 5">E85</strain>
    </source>
</reference>
<keyword evidence="5" id="KW-1185">Reference proteome</keyword>
<dbReference type="InterPro" id="IPR027417">
    <property type="entry name" value="P-loop_NTPase"/>
</dbReference>
<sequence>MQAITAGLVLSEVDCQSVSGATLTVAPGEVVGLSGASGAGKTRLLRAVADLDAHGGNIRLDGCDQQSAPAHAWRRRVTLLPAEAAWWYPRVGDHFPEAPAATDLQALNLPPDLPQWPVTRLSSGERQRAALLRALAHGPDALLLDEPTANLDAATTLRVEAWLLRRIRADALPTLWVAHDLAQIARVASRHLRVRDGRLEVVA</sequence>
<evidence type="ECO:0000256" key="2">
    <source>
        <dbReference type="ARBA" id="ARBA00022840"/>
    </source>
</evidence>
<dbReference type="GO" id="GO:0005524">
    <property type="term" value="F:ATP binding"/>
    <property type="evidence" value="ECO:0007669"/>
    <property type="project" value="UniProtKB-KW"/>
</dbReference>
<proteinExistence type="predicted"/>
<dbReference type="SMART" id="SM00382">
    <property type="entry name" value="AAA"/>
    <property type="match status" value="1"/>
</dbReference>
<dbReference type="Pfam" id="PF00005">
    <property type="entry name" value="ABC_tran"/>
    <property type="match status" value="1"/>
</dbReference>
<evidence type="ECO:0000256" key="1">
    <source>
        <dbReference type="ARBA" id="ARBA00022741"/>
    </source>
</evidence>